<organism evidence="8 9">
    <name type="scientific">Cylicocyclus nassatus</name>
    <name type="common">Nematode worm</name>
    <dbReference type="NCBI Taxonomy" id="53992"/>
    <lineage>
        <taxon>Eukaryota</taxon>
        <taxon>Metazoa</taxon>
        <taxon>Ecdysozoa</taxon>
        <taxon>Nematoda</taxon>
        <taxon>Chromadorea</taxon>
        <taxon>Rhabditida</taxon>
        <taxon>Rhabditina</taxon>
        <taxon>Rhabditomorpha</taxon>
        <taxon>Strongyloidea</taxon>
        <taxon>Strongylidae</taxon>
        <taxon>Cylicocyclus</taxon>
    </lineage>
</organism>
<keyword evidence="6 7" id="KW-0539">Nucleus</keyword>
<evidence type="ECO:0000256" key="4">
    <source>
        <dbReference type="ARBA" id="ARBA00022728"/>
    </source>
</evidence>
<dbReference type="InterPro" id="IPR013260">
    <property type="entry name" value="mRNA_splic_SYF2"/>
</dbReference>
<dbReference type="AlphaFoldDB" id="A0AA36DM96"/>
<keyword evidence="3 7" id="KW-0507">mRNA processing</keyword>
<protein>
    <recommendedName>
        <fullName evidence="7">Pre-mRNA-splicing factor SYF2</fullName>
    </recommendedName>
</protein>
<accession>A0AA36DM96</accession>
<comment type="caution">
    <text evidence="8">The sequence shown here is derived from an EMBL/GenBank/DDBJ whole genome shotgun (WGS) entry which is preliminary data.</text>
</comment>
<feature type="non-terminal residue" evidence="8">
    <location>
        <position position="1"/>
    </location>
</feature>
<gene>
    <name evidence="8" type="ORF">CYNAS_LOCUS992</name>
</gene>
<name>A0AA36DM96_CYLNA</name>
<dbReference type="Pfam" id="PF08231">
    <property type="entry name" value="SYF2"/>
    <property type="match status" value="1"/>
</dbReference>
<comment type="function">
    <text evidence="7">Involved in pre-mRNA splicing.</text>
</comment>
<dbReference type="GO" id="GO:0005681">
    <property type="term" value="C:spliceosomal complex"/>
    <property type="evidence" value="ECO:0007669"/>
    <property type="project" value="UniProtKB-KW"/>
</dbReference>
<evidence type="ECO:0000256" key="3">
    <source>
        <dbReference type="ARBA" id="ARBA00022664"/>
    </source>
</evidence>
<evidence type="ECO:0000256" key="7">
    <source>
        <dbReference type="RuleBase" id="RU367148"/>
    </source>
</evidence>
<evidence type="ECO:0000256" key="2">
    <source>
        <dbReference type="ARBA" id="ARBA00010028"/>
    </source>
</evidence>
<evidence type="ECO:0000313" key="9">
    <source>
        <dbReference type="Proteomes" id="UP001176961"/>
    </source>
</evidence>
<keyword evidence="4 7" id="KW-0747">Spliceosome</keyword>
<evidence type="ECO:0000313" key="8">
    <source>
        <dbReference type="EMBL" id="CAJ0589009.1"/>
    </source>
</evidence>
<reference evidence="8" key="1">
    <citation type="submission" date="2023-07" db="EMBL/GenBank/DDBJ databases">
        <authorList>
            <consortium name="CYATHOMIX"/>
        </authorList>
    </citation>
    <scope>NUCLEOTIDE SEQUENCE</scope>
    <source>
        <strain evidence="8">N/A</strain>
    </source>
</reference>
<comment type="similarity">
    <text evidence="2 7">Belongs to the SYF2 family.</text>
</comment>
<comment type="subunit">
    <text evidence="7">May be part of a spliceosome complex.</text>
</comment>
<sequence>WGWQEQGCDLSDNGALFKISSGTNAPQRLRRYDSTQHTRLTTALKPDSESYKKMRQVVGEDQFFSTQILLIMVCIIQHCKQWRSSLAMCRDNAPIHYINDKNKRFNEKLEKFHGQYRKTSDKVDLERGTAI</sequence>
<keyword evidence="9" id="KW-1185">Reference proteome</keyword>
<dbReference type="GO" id="GO:0000398">
    <property type="term" value="P:mRNA splicing, via spliceosome"/>
    <property type="evidence" value="ECO:0007669"/>
    <property type="project" value="UniProtKB-UniRule"/>
</dbReference>
<keyword evidence="5 7" id="KW-0508">mRNA splicing</keyword>
<dbReference type="Proteomes" id="UP001176961">
    <property type="component" value="Unassembled WGS sequence"/>
</dbReference>
<evidence type="ECO:0000256" key="6">
    <source>
        <dbReference type="ARBA" id="ARBA00023242"/>
    </source>
</evidence>
<comment type="subcellular location">
    <subcellularLocation>
        <location evidence="1 7">Nucleus</location>
    </subcellularLocation>
</comment>
<evidence type="ECO:0000256" key="5">
    <source>
        <dbReference type="ARBA" id="ARBA00023187"/>
    </source>
</evidence>
<proteinExistence type="inferred from homology"/>
<dbReference type="EMBL" id="CATQJL010000001">
    <property type="protein sequence ID" value="CAJ0589009.1"/>
    <property type="molecule type" value="Genomic_DNA"/>
</dbReference>
<evidence type="ECO:0000256" key="1">
    <source>
        <dbReference type="ARBA" id="ARBA00004123"/>
    </source>
</evidence>